<feature type="compositionally biased region" description="Low complexity" evidence="11">
    <location>
        <begin position="531"/>
        <end position="547"/>
    </location>
</feature>
<dbReference type="PANTHER" id="PTHR31650">
    <property type="entry name" value="O-ACYLTRANSFERASE (WSD1-LIKE) FAMILY PROTEIN"/>
    <property type="match status" value="1"/>
</dbReference>
<keyword evidence="5" id="KW-0444">Lipid biosynthesis</keyword>
<organism evidence="14 15">
    <name type="scientific">BD1-7 clade bacterium</name>
    <dbReference type="NCBI Taxonomy" id="2029982"/>
    <lineage>
        <taxon>Bacteria</taxon>
        <taxon>Pseudomonadati</taxon>
        <taxon>Pseudomonadota</taxon>
        <taxon>Gammaproteobacteria</taxon>
        <taxon>Cellvibrionales</taxon>
        <taxon>Spongiibacteraceae</taxon>
        <taxon>BD1-7 clade</taxon>
    </lineage>
</organism>
<feature type="domain" description="O-acyltransferase WSD1 C-terminal" evidence="13">
    <location>
        <begin position="316"/>
        <end position="465"/>
    </location>
</feature>
<dbReference type="Pfam" id="PF03007">
    <property type="entry name" value="WS_DGAT_cat"/>
    <property type="match status" value="1"/>
</dbReference>
<evidence type="ECO:0000256" key="9">
    <source>
        <dbReference type="ARBA" id="ARBA00023315"/>
    </source>
</evidence>
<feature type="region of interest" description="Disordered" evidence="11">
    <location>
        <begin position="514"/>
        <end position="639"/>
    </location>
</feature>
<dbReference type="NCBIfam" id="TIGR02946">
    <property type="entry name" value="acyl_WS_DGAT"/>
    <property type="match status" value="1"/>
</dbReference>
<dbReference type="Proteomes" id="UP000441399">
    <property type="component" value="Unassembled WGS sequence"/>
</dbReference>
<reference evidence="14 15" key="1">
    <citation type="submission" date="2019-11" db="EMBL/GenBank/DDBJ databases">
        <authorList>
            <person name="Holert J."/>
        </authorList>
    </citation>
    <scope>NUCLEOTIDE SEQUENCE [LARGE SCALE GENOMIC DNA]</scope>
    <source>
        <strain evidence="14">SB11_3</strain>
    </source>
</reference>
<dbReference type="PANTHER" id="PTHR31650:SF1">
    <property type="entry name" value="WAX ESTER SYNTHASE_DIACYLGLYCEROL ACYLTRANSFERASE 4-RELATED"/>
    <property type="match status" value="1"/>
</dbReference>
<dbReference type="GO" id="GO:0051701">
    <property type="term" value="P:biological process involved in interaction with host"/>
    <property type="evidence" value="ECO:0007669"/>
    <property type="project" value="TreeGrafter"/>
</dbReference>
<keyword evidence="8" id="KW-0443">Lipid metabolism</keyword>
<comment type="pathway">
    <text evidence="2">Lipid metabolism.</text>
</comment>
<dbReference type="InterPro" id="IPR045034">
    <property type="entry name" value="O-acyltransferase_WSD1-like"/>
</dbReference>
<keyword evidence="9 14" id="KW-0012">Acyltransferase</keyword>
<dbReference type="InterPro" id="IPR009721">
    <property type="entry name" value="O-acyltransferase_WSD1_C"/>
</dbReference>
<evidence type="ECO:0000256" key="8">
    <source>
        <dbReference type="ARBA" id="ARBA00023098"/>
    </source>
</evidence>
<dbReference type="GO" id="GO:0019432">
    <property type="term" value="P:triglyceride biosynthetic process"/>
    <property type="evidence" value="ECO:0007669"/>
    <property type="project" value="UniProtKB-UniPathway"/>
</dbReference>
<accession>A0A5S9QXV5</accession>
<evidence type="ECO:0000313" key="15">
    <source>
        <dbReference type="Proteomes" id="UP000441399"/>
    </source>
</evidence>
<dbReference type="OrthoDB" id="9810950at2"/>
<evidence type="ECO:0000256" key="7">
    <source>
        <dbReference type="ARBA" id="ARBA00022798"/>
    </source>
</evidence>
<evidence type="ECO:0000256" key="4">
    <source>
        <dbReference type="ARBA" id="ARBA00013244"/>
    </source>
</evidence>
<sequence length="639" mass="69618">MKQLGVLDSAFINLEHKNVPQHIGSFGIYDQSTAPGGKVRFKSVINHFEHQIKKIPLFRTRLIQSPGRFARPYWLVDDNFDVEFHLRHIALPHPGDWRQLCILIARLHSRPIDMSRPLWESYVIEGLDNIEGLPDGCFVIYTKIHHSIVDGGGADNFMAAIHDLEPILHEDDEDDEVFEAEAAPGTYEMVSTSTRSYFNNAWNLTKGGFQLSNDVVRSGIKLAKGDLKAPPTDAPTTRFNNPVGPHRVIEAGVFDFDDIRAIKNKTNTKVNDVALAIVSGAMRKFLDAHNEHPETSLVASVPMNMRTRRGDNGDANQVGAIFTSLNSTIDDPLERLLAIHHSSDEAKEFGENAPLKDALKLAGAMSPRVTKRLIDTYVDNQLTRHLPMKINTVVSNVAGPNFPLYCSGAKLIRYHGLGVLTPGVGLFHLIFTYCGKMTTTIMADRDMMPDPEFYSRCIAESFDELQAAVEKATPKEIEILIDKHSTAEERVERVLAKAEKVIATAEKNDADVAEAIAEDAPKPKRKRAARKVSSSSKAAATEAAVEAPKVEDKPAETPAKSAPVRKRAASSKTAAKKAPVKKKAAAKKAPAKAAAKKAVAKAPAKKAPVSKPAEAQANKEAAAPAAAQAASPKSDSAAE</sequence>
<dbReference type="GO" id="GO:0001666">
    <property type="term" value="P:response to hypoxia"/>
    <property type="evidence" value="ECO:0007669"/>
    <property type="project" value="TreeGrafter"/>
</dbReference>
<dbReference type="EC" id="2.3.1.20" evidence="4"/>
<keyword evidence="7" id="KW-0319">Glycerol metabolism</keyword>
<dbReference type="GO" id="GO:0005886">
    <property type="term" value="C:plasma membrane"/>
    <property type="evidence" value="ECO:0007669"/>
    <property type="project" value="TreeGrafter"/>
</dbReference>
<evidence type="ECO:0000259" key="13">
    <source>
        <dbReference type="Pfam" id="PF06974"/>
    </source>
</evidence>
<dbReference type="InterPro" id="IPR004255">
    <property type="entry name" value="O-acyltransferase_WSD1_N"/>
</dbReference>
<dbReference type="AlphaFoldDB" id="A0A5S9QXV5"/>
<evidence type="ECO:0000256" key="11">
    <source>
        <dbReference type="SAM" id="MobiDB-lite"/>
    </source>
</evidence>
<evidence type="ECO:0000256" key="10">
    <source>
        <dbReference type="ARBA" id="ARBA00048109"/>
    </source>
</evidence>
<dbReference type="SUPFAM" id="SSF52777">
    <property type="entry name" value="CoA-dependent acyltransferases"/>
    <property type="match status" value="1"/>
</dbReference>
<dbReference type="EMBL" id="CACSIO010000056">
    <property type="protein sequence ID" value="CAA0123748.1"/>
    <property type="molecule type" value="Genomic_DNA"/>
</dbReference>
<evidence type="ECO:0000256" key="1">
    <source>
        <dbReference type="ARBA" id="ARBA00004771"/>
    </source>
</evidence>
<evidence type="ECO:0000256" key="2">
    <source>
        <dbReference type="ARBA" id="ARBA00005189"/>
    </source>
</evidence>
<protein>
    <recommendedName>
        <fullName evidence="4">diacylglycerol O-acyltransferase</fullName>
        <ecNumber evidence="4">2.3.1.20</ecNumber>
    </recommendedName>
</protein>
<feature type="domain" description="O-acyltransferase WSD1-like N-terminal" evidence="12">
    <location>
        <begin position="6"/>
        <end position="274"/>
    </location>
</feature>
<dbReference type="UniPathway" id="UPA00282"/>
<dbReference type="GO" id="GO:0006071">
    <property type="term" value="P:glycerol metabolic process"/>
    <property type="evidence" value="ECO:0007669"/>
    <property type="project" value="UniProtKB-KW"/>
</dbReference>
<name>A0A5S9QXV5_9GAMM</name>
<dbReference type="InterPro" id="IPR014292">
    <property type="entry name" value="Acyl_transf_WS/DGAT"/>
</dbReference>
<comment type="pathway">
    <text evidence="1">Glycerolipid metabolism; triacylglycerol biosynthesis.</text>
</comment>
<proteinExistence type="inferred from homology"/>
<evidence type="ECO:0000313" key="14">
    <source>
        <dbReference type="EMBL" id="CAA0123748.1"/>
    </source>
</evidence>
<comment type="catalytic activity">
    <reaction evidence="10">
        <text>an acyl-CoA + a 1,2-diacyl-sn-glycerol = a triacyl-sn-glycerol + CoA</text>
        <dbReference type="Rhea" id="RHEA:10868"/>
        <dbReference type="ChEBI" id="CHEBI:17815"/>
        <dbReference type="ChEBI" id="CHEBI:57287"/>
        <dbReference type="ChEBI" id="CHEBI:58342"/>
        <dbReference type="ChEBI" id="CHEBI:64615"/>
        <dbReference type="EC" id="2.3.1.20"/>
    </reaction>
</comment>
<dbReference type="GO" id="GO:0071731">
    <property type="term" value="P:response to nitric oxide"/>
    <property type="evidence" value="ECO:0007669"/>
    <property type="project" value="TreeGrafter"/>
</dbReference>
<feature type="compositionally biased region" description="Low complexity" evidence="11">
    <location>
        <begin position="600"/>
        <end position="639"/>
    </location>
</feature>
<dbReference type="GO" id="GO:0004144">
    <property type="term" value="F:diacylglycerol O-acyltransferase activity"/>
    <property type="evidence" value="ECO:0007669"/>
    <property type="project" value="UniProtKB-EC"/>
</dbReference>
<comment type="similarity">
    <text evidence="3">Belongs to the long-chain O-acyltransferase family.</text>
</comment>
<feature type="compositionally biased region" description="Basic residues" evidence="11">
    <location>
        <begin position="563"/>
        <end position="599"/>
    </location>
</feature>
<evidence type="ECO:0000256" key="6">
    <source>
        <dbReference type="ARBA" id="ARBA00022679"/>
    </source>
</evidence>
<evidence type="ECO:0000259" key="12">
    <source>
        <dbReference type="Pfam" id="PF03007"/>
    </source>
</evidence>
<keyword evidence="15" id="KW-1185">Reference proteome</keyword>
<dbReference type="Pfam" id="PF06974">
    <property type="entry name" value="WS_DGAT_C"/>
    <property type="match status" value="1"/>
</dbReference>
<keyword evidence="6 14" id="KW-0808">Transferase</keyword>
<evidence type="ECO:0000256" key="3">
    <source>
        <dbReference type="ARBA" id="ARBA00009587"/>
    </source>
</evidence>
<gene>
    <name evidence="14" type="ORF">OPDIPICF_02866</name>
</gene>
<evidence type="ECO:0000256" key="5">
    <source>
        <dbReference type="ARBA" id="ARBA00022516"/>
    </source>
</evidence>